<evidence type="ECO:0000313" key="3">
    <source>
        <dbReference type="Proteomes" id="UP000737113"/>
    </source>
</evidence>
<feature type="compositionally biased region" description="Basic and acidic residues" evidence="1">
    <location>
        <begin position="50"/>
        <end position="59"/>
    </location>
</feature>
<dbReference type="AlphaFoldDB" id="A0A972FYZ9"/>
<gene>
    <name evidence="2" type="ORF">HC757_03050</name>
</gene>
<organism evidence="2 3">
    <name type="scientific">Shewanella salipaludis</name>
    <dbReference type="NCBI Taxonomy" id="2723052"/>
    <lineage>
        <taxon>Bacteria</taxon>
        <taxon>Pseudomonadati</taxon>
        <taxon>Pseudomonadota</taxon>
        <taxon>Gammaproteobacteria</taxon>
        <taxon>Alteromonadales</taxon>
        <taxon>Shewanellaceae</taxon>
        <taxon>Shewanella</taxon>
    </lineage>
</organism>
<feature type="region of interest" description="Disordered" evidence="1">
    <location>
        <begin position="37"/>
        <end position="59"/>
    </location>
</feature>
<reference evidence="2" key="1">
    <citation type="submission" date="2020-04" db="EMBL/GenBank/DDBJ databases">
        <title>Description of Shewanella salipaludis sp. nov., isolated from a salt marsh.</title>
        <authorList>
            <person name="Park S."/>
            <person name="Yoon J.-H."/>
        </authorList>
    </citation>
    <scope>NUCLEOTIDE SEQUENCE</scope>
    <source>
        <strain evidence="2">SHSM-M6</strain>
    </source>
</reference>
<sequence length="101" mass="10856">MQMNINSIGLTQAVASNRPPQTLVAPAQSGPAFIPPLPLSQSGMPTRVHASGDRPSSFHDSHLTYDSLAQGTEGAINQYMLTQNFAKRDEIQSMVGIDIYA</sequence>
<evidence type="ECO:0000256" key="1">
    <source>
        <dbReference type="SAM" id="MobiDB-lite"/>
    </source>
</evidence>
<dbReference type="EMBL" id="JAAXYH010000002">
    <property type="protein sequence ID" value="NMH64154.1"/>
    <property type="molecule type" value="Genomic_DNA"/>
</dbReference>
<protein>
    <submittedName>
        <fullName evidence="2">Uncharacterized protein</fullName>
    </submittedName>
</protein>
<dbReference type="Proteomes" id="UP000737113">
    <property type="component" value="Unassembled WGS sequence"/>
</dbReference>
<name>A0A972FYZ9_9GAMM</name>
<comment type="caution">
    <text evidence="2">The sequence shown here is derived from an EMBL/GenBank/DDBJ whole genome shotgun (WGS) entry which is preliminary data.</text>
</comment>
<proteinExistence type="predicted"/>
<keyword evidence="3" id="KW-1185">Reference proteome</keyword>
<evidence type="ECO:0000313" key="2">
    <source>
        <dbReference type="EMBL" id="NMH64154.1"/>
    </source>
</evidence>
<dbReference type="RefSeq" id="WP_169562852.1">
    <property type="nucleotide sequence ID" value="NZ_JAAXYH010000002.1"/>
</dbReference>
<accession>A0A972FYZ9</accession>